<evidence type="ECO:0000313" key="12">
    <source>
        <dbReference type="Proteomes" id="UP000682111"/>
    </source>
</evidence>
<evidence type="ECO:0000259" key="10">
    <source>
        <dbReference type="PROSITE" id="PS50885"/>
    </source>
</evidence>
<dbReference type="Gene3D" id="6.10.340.10">
    <property type="match status" value="1"/>
</dbReference>
<proteinExistence type="inferred from homology"/>
<gene>
    <name evidence="11" type="ORF">J27TS8_00950</name>
</gene>
<keyword evidence="12" id="KW-1185">Reference proteome</keyword>
<dbReference type="Pfam" id="PF00672">
    <property type="entry name" value="HAMP"/>
    <property type="match status" value="1"/>
</dbReference>
<evidence type="ECO:0000256" key="7">
    <source>
        <dbReference type="SAM" id="Coils"/>
    </source>
</evidence>
<dbReference type="EMBL" id="BORC01000001">
    <property type="protein sequence ID" value="GIN60102.1"/>
    <property type="molecule type" value="Genomic_DNA"/>
</dbReference>
<keyword evidence="4 6" id="KW-0807">Transducer</keyword>
<keyword evidence="8" id="KW-1133">Transmembrane helix</keyword>
<dbReference type="SUPFAM" id="SSF58104">
    <property type="entry name" value="Methyl-accepting chemotaxis protein (MCP) signaling domain"/>
    <property type="match status" value="1"/>
</dbReference>
<protein>
    <submittedName>
        <fullName evidence="11">Methyl-accepting chemotaxis protein</fullName>
    </submittedName>
</protein>
<comment type="subcellular location">
    <subcellularLocation>
        <location evidence="1">Cell membrane</location>
    </subcellularLocation>
</comment>
<comment type="caution">
    <text evidence="11">The sequence shown here is derived from an EMBL/GenBank/DDBJ whole genome shotgun (WGS) entry which is preliminary data.</text>
</comment>
<name>A0A919WE29_9BACI</name>
<dbReference type="CDD" id="cd06225">
    <property type="entry name" value="HAMP"/>
    <property type="match status" value="1"/>
</dbReference>
<dbReference type="InterPro" id="IPR003660">
    <property type="entry name" value="HAMP_dom"/>
</dbReference>
<keyword evidence="8" id="KW-0812">Transmembrane</keyword>
<dbReference type="RefSeq" id="WP_212933097.1">
    <property type="nucleotide sequence ID" value="NZ_BORC01000001.1"/>
</dbReference>
<evidence type="ECO:0000256" key="6">
    <source>
        <dbReference type="PROSITE-ProRule" id="PRU00284"/>
    </source>
</evidence>
<keyword evidence="3 8" id="KW-0472">Membrane</keyword>
<accession>A0A919WE29</accession>
<evidence type="ECO:0000256" key="1">
    <source>
        <dbReference type="ARBA" id="ARBA00004236"/>
    </source>
</evidence>
<dbReference type="GO" id="GO:0007165">
    <property type="term" value="P:signal transduction"/>
    <property type="evidence" value="ECO:0007669"/>
    <property type="project" value="UniProtKB-KW"/>
</dbReference>
<evidence type="ECO:0000256" key="4">
    <source>
        <dbReference type="ARBA" id="ARBA00023224"/>
    </source>
</evidence>
<reference evidence="11" key="1">
    <citation type="submission" date="2021-03" db="EMBL/GenBank/DDBJ databases">
        <title>Antimicrobial resistance genes in bacteria isolated from Japanese honey, and their potential for conferring macrolide and lincosamide resistance in the American foulbrood pathogen Paenibacillus larvae.</title>
        <authorList>
            <person name="Okamoto M."/>
            <person name="Kumagai M."/>
            <person name="Kanamori H."/>
            <person name="Takamatsu D."/>
        </authorList>
    </citation>
    <scope>NUCLEOTIDE SEQUENCE</scope>
    <source>
        <strain evidence="11">J27TS8</strain>
    </source>
</reference>
<evidence type="ECO:0000256" key="8">
    <source>
        <dbReference type="SAM" id="Phobius"/>
    </source>
</evidence>
<evidence type="ECO:0000256" key="3">
    <source>
        <dbReference type="ARBA" id="ARBA00023136"/>
    </source>
</evidence>
<dbReference type="AlphaFoldDB" id="A0A919WE29"/>
<dbReference type="SMART" id="SM00304">
    <property type="entry name" value="HAMP"/>
    <property type="match status" value="2"/>
</dbReference>
<evidence type="ECO:0000259" key="9">
    <source>
        <dbReference type="PROSITE" id="PS50111"/>
    </source>
</evidence>
<organism evidence="11 12">
    <name type="scientific">Robertmurraya siralis</name>
    <dbReference type="NCBI Taxonomy" id="77777"/>
    <lineage>
        <taxon>Bacteria</taxon>
        <taxon>Bacillati</taxon>
        <taxon>Bacillota</taxon>
        <taxon>Bacilli</taxon>
        <taxon>Bacillales</taxon>
        <taxon>Bacillaceae</taxon>
        <taxon>Robertmurraya</taxon>
    </lineage>
</organism>
<dbReference type="Pfam" id="PF00015">
    <property type="entry name" value="MCPsignal"/>
    <property type="match status" value="1"/>
</dbReference>
<dbReference type="PROSITE" id="PS50885">
    <property type="entry name" value="HAMP"/>
    <property type="match status" value="1"/>
</dbReference>
<evidence type="ECO:0000313" key="11">
    <source>
        <dbReference type="EMBL" id="GIN60102.1"/>
    </source>
</evidence>
<dbReference type="GO" id="GO:0005886">
    <property type="term" value="C:plasma membrane"/>
    <property type="evidence" value="ECO:0007669"/>
    <property type="project" value="UniProtKB-SubCell"/>
</dbReference>
<keyword evidence="7" id="KW-0175">Coiled coil</keyword>
<feature type="transmembrane region" description="Helical" evidence="8">
    <location>
        <begin position="321"/>
        <end position="346"/>
    </location>
</feature>
<comment type="similarity">
    <text evidence="5">Belongs to the methyl-accepting chemotaxis (MCP) protein family.</text>
</comment>
<dbReference type="InterPro" id="IPR004089">
    <property type="entry name" value="MCPsignal_dom"/>
</dbReference>
<sequence>MQLLFKPAKVLLNKFSFFKKFLVLFVVVFFTLSFLISTIVSNIYSEIAFTKEERTGVELFQKIYPLIQSAQQHRGLSVNVLSGERSANSSLKEVEEKLNNDLHSLSETLKELGHLSTVQEDVTALLSDWETVKRDALSLTIPESIELHNQFIDAMFRTLLNISDETNLSLDSTLINNHLINLLKQTLPHITEFMGKSRAIGVGVATKREVTDEEHNDLTYLLKMMEEYITQGERTYEIVFNLEPSLENTIGTFATNSIAEAKQITQIIENDLLAATISIEPELYFDKTTDTINSIFELLTYQTDELDKLLTAQIKQLTNQLYLTVTLVFAIIIALGYLLISFYLAIKEQVASIQSITAKISDGDLLKTVPITSKDEFGIIGEAINKMLSSFKKVLHNSQEVSQEVAAASEQLLAITEETTKATFQITNSVETVTSIVGTQADEAKANMVLMEDFTQKLSHISSISHEVGTTTSLSSEEAENGNGIVEDTIKQMEVIHQSVRLTANVIEQLGTRSKQIEGILNAITAIAEQTNLLSLNAAIEAARAGEHGKGFAVVANEVRQLADDSSKSVEQIRTLVRAIQTDTLNSIESMEKVTTETAAGMNLISKTGETFSTIADSTKNVAHEVQKIVSSINSMLTQANQLRNSIENVAKQTEMTEDTIQSVAAATEEQLASMEEVTSSVDSLSMRAQQLQEMIEDFKL</sequence>
<dbReference type="PANTHER" id="PTHR32089">
    <property type="entry name" value="METHYL-ACCEPTING CHEMOTAXIS PROTEIN MCPB"/>
    <property type="match status" value="1"/>
</dbReference>
<dbReference type="CDD" id="cd11386">
    <property type="entry name" value="MCP_signal"/>
    <property type="match status" value="1"/>
</dbReference>
<feature type="domain" description="HAMP" evidence="10">
    <location>
        <begin position="344"/>
        <end position="396"/>
    </location>
</feature>
<dbReference type="Gene3D" id="1.10.287.950">
    <property type="entry name" value="Methyl-accepting chemotaxis protein"/>
    <property type="match status" value="1"/>
</dbReference>
<keyword evidence="2" id="KW-1003">Cell membrane</keyword>
<feature type="domain" description="Methyl-accepting transducer" evidence="9">
    <location>
        <begin position="415"/>
        <end position="686"/>
    </location>
</feature>
<dbReference type="PROSITE" id="PS50111">
    <property type="entry name" value="CHEMOTAXIS_TRANSDUC_2"/>
    <property type="match status" value="1"/>
</dbReference>
<dbReference type="PANTHER" id="PTHR32089:SF112">
    <property type="entry name" value="LYSOZYME-LIKE PROTEIN-RELATED"/>
    <property type="match status" value="1"/>
</dbReference>
<feature type="coiled-coil region" evidence="7">
    <location>
        <begin position="633"/>
        <end position="695"/>
    </location>
</feature>
<evidence type="ECO:0000256" key="5">
    <source>
        <dbReference type="ARBA" id="ARBA00029447"/>
    </source>
</evidence>
<feature type="transmembrane region" description="Helical" evidence="8">
    <location>
        <begin position="21"/>
        <end position="44"/>
    </location>
</feature>
<dbReference type="SMART" id="SM00283">
    <property type="entry name" value="MA"/>
    <property type="match status" value="1"/>
</dbReference>
<evidence type="ECO:0000256" key="2">
    <source>
        <dbReference type="ARBA" id="ARBA00022475"/>
    </source>
</evidence>
<dbReference type="Proteomes" id="UP000682111">
    <property type="component" value="Unassembled WGS sequence"/>
</dbReference>